<protein>
    <recommendedName>
        <fullName evidence="4 12">Heme exporter protein D</fullName>
    </recommendedName>
</protein>
<name>A0A3N5Y5E7_9ALTE</name>
<keyword evidence="8 12" id="KW-0812">Transmembrane</keyword>
<evidence type="ECO:0000256" key="12">
    <source>
        <dbReference type="RuleBase" id="RU363101"/>
    </source>
</evidence>
<evidence type="ECO:0000256" key="5">
    <source>
        <dbReference type="ARBA" id="ARBA00022448"/>
    </source>
</evidence>
<dbReference type="GO" id="GO:1903607">
    <property type="term" value="P:cytochrome c biosynthetic process"/>
    <property type="evidence" value="ECO:0007669"/>
    <property type="project" value="TreeGrafter"/>
</dbReference>
<keyword evidence="5 12" id="KW-0813">Transport</keyword>
<comment type="subcellular location">
    <subcellularLocation>
        <location evidence="2 12">Cell inner membrane</location>
        <topology evidence="2 12">Single-pass membrane protein</topology>
    </subcellularLocation>
</comment>
<reference evidence="13 14" key="1">
    <citation type="submission" date="2018-11" db="EMBL/GenBank/DDBJ databases">
        <authorList>
            <person name="Ye M.-Q."/>
            <person name="Du Z.-J."/>
        </authorList>
    </citation>
    <scope>NUCLEOTIDE SEQUENCE [LARGE SCALE GENOMIC DNA]</scope>
    <source>
        <strain evidence="13 14">U0105</strain>
    </source>
</reference>
<accession>A0A3N5Y5E7</accession>
<comment type="similarity">
    <text evidence="3 12">Belongs to the CcmD/CycX/HelD family.</text>
</comment>
<dbReference type="RefSeq" id="WP_124026277.1">
    <property type="nucleotide sequence ID" value="NZ_JBHRSN010000005.1"/>
</dbReference>
<evidence type="ECO:0000256" key="3">
    <source>
        <dbReference type="ARBA" id="ARBA00008741"/>
    </source>
</evidence>
<gene>
    <name evidence="13" type="primary">ccmD</name>
    <name evidence="13" type="ORF">DRW07_02390</name>
</gene>
<evidence type="ECO:0000256" key="2">
    <source>
        <dbReference type="ARBA" id="ARBA00004377"/>
    </source>
</evidence>
<proteinExistence type="inferred from homology"/>
<dbReference type="InterPro" id="IPR052075">
    <property type="entry name" value="Heme_exporter_D"/>
</dbReference>
<dbReference type="GO" id="GO:0017004">
    <property type="term" value="P:cytochrome complex assembly"/>
    <property type="evidence" value="ECO:0007669"/>
    <property type="project" value="UniProtKB-KW"/>
</dbReference>
<dbReference type="EMBL" id="RPOK01000001">
    <property type="protein sequence ID" value="RPJ68276.1"/>
    <property type="molecule type" value="Genomic_DNA"/>
</dbReference>
<sequence length="66" mass="7334">MQFDSLSAFLEMGGYGFFVWLAFGVTLGAMILLVVQSSLDTKHLEKEIKDTHARKARMRAAAKEGL</sequence>
<keyword evidence="9 12" id="KW-0201">Cytochrome c-type biogenesis</keyword>
<dbReference type="PANTHER" id="PTHR37531:SF1">
    <property type="entry name" value="HEME EXPORTER PROTEIN D"/>
    <property type="match status" value="1"/>
</dbReference>
<evidence type="ECO:0000256" key="11">
    <source>
        <dbReference type="ARBA" id="ARBA00023136"/>
    </source>
</evidence>
<comment type="caution">
    <text evidence="13">The sequence shown here is derived from an EMBL/GenBank/DDBJ whole genome shotgun (WGS) entry which is preliminary data.</text>
</comment>
<evidence type="ECO:0000313" key="14">
    <source>
        <dbReference type="Proteomes" id="UP000275281"/>
    </source>
</evidence>
<evidence type="ECO:0000256" key="9">
    <source>
        <dbReference type="ARBA" id="ARBA00022748"/>
    </source>
</evidence>
<evidence type="ECO:0000256" key="7">
    <source>
        <dbReference type="ARBA" id="ARBA00022519"/>
    </source>
</evidence>
<dbReference type="Pfam" id="PF04995">
    <property type="entry name" value="CcmD"/>
    <property type="match status" value="1"/>
</dbReference>
<evidence type="ECO:0000256" key="4">
    <source>
        <dbReference type="ARBA" id="ARBA00016461"/>
    </source>
</evidence>
<keyword evidence="7 12" id="KW-0997">Cell inner membrane</keyword>
<dbReference type="OrthoDB" id="9815607at2"/>
<dbReference type="InterPro" id="IPR007078">
    <property type="entry name" value="Haem_export_protD_CcmD"/>
</dbReference>
<evidence type="ECO:0000256" key="8">
    <source>
        <dbReference type="ARBA" id="ARBA00022692"/>
    </source>
</evidence>
<comment type="function">
    <text evidence="1 12">Required for the export of heme to the periplasm for the biogenesis of c-type cytochromes.</text>
</comment>
<evidence type="ECO:0000256" key="10">
    <source>
        <dbReference type="ARBA" id="ARBA00022989"/>
    </source>
</evidence>
<dbReference type="Proteomes" id="UP000275281">
    <property type="component" value="Unassembled WGS sequence"/>
</dbReference>
<dbReference type="GO" id="GO:0005886">
    <property type="term" value="C:plasma membrane"/>
    <property type="evidence" value="ECO:0007669"/>
    <property type="project" value="UniProtKB-SubCell"/>
</dbReference>
<dbReference type="NCBIfam" id="TIGR03141">
    <property type="entry name" value="cytochro_ccmD"/>
    <property type="match status" value="1"/>
</dbReference>
<dbReference type="AlphaFoldDB" id="A0A3N5Y5E7"/>
<dbReference type="PANTHER" id="PTHR37531">
    <property type="entry name" value="HEME EXPORTER PROTEIN D"/>
    <property type="match status" value="1"/>
</dbReference>
<keyword evidence="6 12" id="KW-1003">Cell membrane</keyword>
<evidence type="ECO:0000256" key="1">
    <source>
        <dbReference type="ARBA" id="ARBA00002442"/>
    </source>
</evidence>
<keyword evidence="10 12" id="KW-1133">Transmembrane helix</keyword>
<keyword evidence="11 12" id="KW-0472">Membrane</keyword>
<organism evidence="13 14">
    <name type="scientific">Alteromonas sediminis</name>
    <dbReference type="NCBI Taxonomy" id="2259342"/>
    <lineage>
        <taxon>Bacteria</taxon>
        <taxon>Pseudomonadati</taxon>
        <taxon>Pseudomonadota</taxon>
        <taxon>Gammaproteobacteria</taxon>
        <taxon>Alteromonadales</taxon>
        <taxon>Alteromonadaceae</taxon>
        <taxon>Alteromonas/Salinimonas group</taxon>
        <taxon>Alteromonas</taxon>
    </lineage>
</organism>
<evidence type="ECO:0000256" key="6">
    <source>
        <dbReference type="ARBA" id="ARBA00022475"/>
    </source>
</evidence>
<feature type="transmembrane region" description="Helical" evidence="12">
    <location>
        <begin position="12"/>
        <end position="35"/>
    </location>
</feature>
<dbReference type="GO" id="GO:0015886">
    <property type="term" value="P:heme transport"/>
    <property type="evidence" value="ECO:0007669"/>
    <property type="project" value="InterPro"/>
</dbReference>
<evidence type="ECO:0000313" key="13">
    <source>
        <dbReference type="EMBL" id="RPJ68276.1"/>
    </source>
</evidence>
<keyword evidence="14" id="KW-1185">Reference proteome</keyword>